<organism evidence="1 2">
    <name type="scientific">Solanum commersonii</name>
    <name type="common">Commerson's wild potato</name>
    <name type="synonym">Commerson's nightshade</name>
    <dbReference type="NCBI Taxonomy" id="4109"/>
    <lineage>
        <taxon>Eukaryota</taxon>
        <taxon>Viridiplantae</taxon>
        <taxon>Streptophyta</taxon>
        <taxon>Embryophyta</taxon>
        <taxon>Tracheophyta</taxon>
        <taxon>Spermatophyta</taxon>
        <taxon>Magnoliopsida</taxon>
        <taxon>eudicotyledons</taxon>
        <taxon>Gunneridae</taxon>
        <taxon>Pentapetalae</taxon>
        <taxon>asterids</taxon>
        <taxon>lamiids</taxon>
        <taxon>Solanales</taxon>
        <taxon>Solanaceae</taxon>
        <taxon>Solanoideae</taxon>
        <taxon>Solaneae</taxon>
        <taxon>Solanum</taxon>
    </lineage>
</organism>
<comment type="caution">
    <text evidence="1">The sequence shown here is derived from an EMBL/GenBank/DDBJ whole genome shotgun (WGS) entry which is preliminary data.</text>
</comment>
<dbReference type="AlphaFoldDB" id="A0A9J6A296"/>
<keyword evidence="2" id="KW-1185">Reference proteome</keyword>
<accession>A0A9J6A296</accession>
<name>A0A9J6A296_SOLCO</name>
<dbReference type="EMBL" id="JACXVP010000003">
    <property type="protein sequence ID" value="KAG5618300.1"/>
    <property type="molecule type" value="Genomic_DNA"/>
</dbReference>
<sequence>MDLKKNSLSHSAPQGASFHRSVMVVLQVLRLLKSMRRLSIHPAVVGVEPKPDEISTVPRQDKRPLYIYISF</sequence>
<evidence type="ECO:0000313" key="2">
    <source>
        <dbReference type="Proteomes" id="UP000824120"/>
    </source>
</evidence>
<gene>
    <name evidence="1" type="ORF">H5410_018124</name>
</gene>
<protein>
    <submittedName>
        <fullName evidence="1">Uncharacterized protein</fullName>
    </submittedName>
</protein>
<proteinExistence type="predicted"/>
<evidence type="ECO:0000313" key="1">
    <source>
        <dbReference type="EMBL" id="KAG5618300.1"/>
    </source>
</evidence>
<dbReference type="Proteomes" id="UP000824120">
    <property type="component" value="Chromosome 3"/>
</dbReference>
<reference evidence="1 2" key="1">
    <citation type="submission" date="2020-09" db="EMBL/GenBank/DDBJ databases">
        <title>De no assembly of potato wild relative species, Solanum commersonii.</title>
        <authorList>
            <person name="Cho K."/>
        </authorList>
    </citation>
    <scope>NUCLEOTIDE SEQUENCE [LARGE SCALE GENOMIC DNA]</scope>
    <source>
        <strain evidence="1">LZ3.2</strain>
        <tissue evidence="1">Leaf</tissue>
    </source>
</reference>